<organism evidence="2 3">
    <name type="scientific">Acanthoscelides obtectus</name>
    <name type="common">Bean weevil</name>
    <name type="synonym">Bruchus obtectus</name>
    <dbReference type="NCBI Taxonomy" id="200917"/>
    <lineage>
        <taxon>Eukaryota</taxon>
        <taxon>Metazoa</taxon>
        <taxon>Ecdysozoa</taxon>
        <taxon>Arthropoda</taxon>
        <taxon>Hexapoda</taxon>
        <taxon>Insecta</taxon>
        <taxon>Pterygota</taxon>
        <taxon>Neoptera</taxon>
        <taxon>Endopterygota</taxon>
        <taxon>Coleoptera</taxon>
        <taxon>Polyphaga</taxon>
        <taxon>Cucujiformia</taxon>
        <taxon>Chrysomeloidea</taxon>
        <taxon>Chrysomelidae</taxon>
        <taxon>Bruchinae</taxon>
        <taxon>Bruchini</taxon>
        <taxon>Acanthoscelides</taxon>
    </lineage>
</organism>
<keyword evidence="1" id="KW-1133">Transmembrane helix</keyword>
<dbReference type="OrthoDB" id="370884at2759"/>
<dbReference type="Proteomes" id="UP001152888">
    <property type="component" value="Unassembled WGS sequence"/>
</dbReference>
<sequence>MDMNLTQDTNFMVLKDRIAKDLIELRNKSVFAFLMFNALFVLVVFLLQLNKDQIHVKWPLGVKTNITYIEETSEVFSLFVPARMHSLCLYLLP</sequence>
<evidence type="ECO:0000313" key="2">
    <source>
        <dbReference type="EMBL" id="CAH2018918.1"/>
    </source>
</evidence>
<accession>A0A9P0VTA0</accession>
<reference evidence="2" key="1">
    <citation type="submission" date="2022-03" db="EMBL/GenBank/DDBJ databases">
        <authorList>
            <person name="Sayadi A."/>
        </authorList>
    </citation>
    <scope>NUCLEOTIDE SEQUENCE</scope>
</reference>
<comment type="caution">
    <text evidence="2">The sequence shown here is derived from an EMBL/GenBank/DDBJ whole genome shotgun (WGS) entry which is preliminary data.</text>
</comment>
<name>A0A9P0VTA0_ACAOB</name>
<gene>
    <name evidence="2" type="ORF">ACAOBT_LOCUS36925</name>
</gene>
<feature type="transmembrane region" description="Helical" evidence="1">
    <location>
        <begin position="30"/>
        <end position="49"/>
    </location>
</feature>
<keyword evidence="3" id="KW-1185">Reference proteome</keyword>
<protein>
    <submittedName>
        <fullName evidence="2">Uncharacterized protein</fullName>
    </submittedName>
</protein>
<keyword evidence="1" id="KW-0812">Transmembrane</keyword>
<keyword evidence="1" id="KW-0472">Membrane</keyword>
<proteinExistence type="predicted"/>
<dbReference type="EMBL" id="CAKOFQ010010038">
    <property type="protein sequence ID" value="CAH2018918.1"/>
    <property type="molecule type" value="Genomic_DNA"/>
</dbReference>
<evidence type="ECO:0000313" key="3">
    <source>
        <dbReference type="Proteomes" id="UP001152888"/>
    </source>
</evidence>
<evidence type="ECO:0000256" key="1">
    <source>
        <dbReference type="SAM" id="Phobius"/>
    </source>
</evidence>
<dbReference type="AlphaFoldDB" id="A0A9P0VTA0"/>